<dbReference type="RefSeq" id="WP_147222982.1">
    <property type="nucleotide sequence ID" value="NZ_CAJGYY010000001.1"/>
</dbReference>
<organism evidence="2 3">
    <name type="scientific">Psychrobacter frigidicola</name>
    <dbReference type="NCBI Taxonomy" id="45611"/>
    <lineage>
        <taxon>Bacteria</taxon>
        <taxon>Pseudomonadati</taxon>
        <taxon>Pseudomonadota</taxon>
        <taxon>Gammaproteobacteria</taxon>
        <taxon>Moraxellales</taxon>
        <taxon>Moraxellaceae</taxon>
        <taxon>Psychrobacter</taxon>
    </lineage>
</organism>
<dbReference type="Proteomes" id="UP000321903">
    <property type="component" value="Unassembled WGS sequence"/>
</dbReference>
<feature type="transmembrane region" description="Helical" evidence="1">
    <location>
        <begin position="84"/>
        <end position="106"/>
    </location>
</feature>
<dbReference type="AlphaFoldDB" id="A0A5C7A747"/>
<protein>
    <submittedName>
        <fullName evidence="2">DUF1097 domain-containing protein</fullName>
    </submittedName>
</protein>
<name>A0A5C7A747_9GAMM</name>
<proteinExistence type="predicted"/>
<dbReference type="InterPro" id="IPR009476">
    <property type="entry name" value="DUF1097"/>
</dbReference>
<keyword evidence="1" id="KW-1133">Transmembrane helix</keyword>
<keyword evidence="1" id="KW-0472">Membrane</keyword>
<sequence length="164" mass="17065">MDNKLIYTLGTAAVTGILCGLWGGYAGAIGLVAWAGFASTTAYFATGMRYLSGFFMTIITTMFGVAFAWLMLQGAAVLGGSNAAYALAVGIFVTCIVLMGQIKWTGYVPGIFVGTYSLFAMPDNNVPLLVLSLLAGAILGLACDWLGKALFAKYAPTVSEKATA</sequence>
<reference evidence="2 3" key="1">
    <citation type="submission" date="2019-08" db="EMBL/GenBank/DDBJ databases">
        <title>Genome sequence of Psychrobacter frigidicola ACAM304 (type strain).</title>
        <authorList>
            <person name="Bowman J.P."/>
        </authorList>
    </citation>
    <scope>NUCLEOTIDE SEQUENCE [LARGE SCALE GENOMIC DNA]</scope>
    <source>
        <strain evidence="2 3">ACAM 304</strain>
    </source>
</reference>
<gene>
    <name evidence="2" type="ORF">ES754_06110</name>
</gene>
<comment type="caution">
    <text evidence="2">The sequence shown here is derived from an EMBL/GenBank/DDBJ whole genome shotgun (WGS) entry which is preliminary data.</text>
</comment>
<evidence type="ECO:0000313" key="2">
    <source>
        <dbReference type="EMBL" id="TXD98480.1"/>
    </source>
</evidence>
<evidence type="ECO:0000313" key="3">
    <source>
        <dbReference type="Proteomes" id="UP000321903"/>
    </source>
</evidence>
<feature type="transmembrane region" description="Helical" evidence="1">
    <location>
        <begin position="126"/>
        <end position="147"/>
    </location>
</feature>
<dbReference type="OrthoDB" id="8588554at2"/>
<keyword evidence="1" id="KW-0812">Transmembrane</keyword>
<evidence type="ECO:0000256" key="1">
    <source>
        <dbReference type="SAM" id="Phobius"/>
    </source>
</evidence>
<dbReference type="EMBL" id="VORZ01000001">
    <property type="protein sequence ID" value="TXD98480.1"/>
    <property type="molecule type" value="Genomic_DNA"/>
</dbReference>
<accession>A0A5C7A747</accession>
<feature type="transmembrane region" description="Helical" evidence="1">
    <location>
        <begin position="12"/>
        <end position="38"/>
    </location>
</feature>
<keyword evidence="3" id="KW-1185">Reference proteome</keyword>
<dbReference type="Pfam" id="PF06496">
    <property type="entry name" value="DUF1097"/>
    <property type="match status" value="1"/>
</dbReference>
<feature type="transmembrane region" description="Helical" evidence="1">
    <location>
        <begin position="50"/>
        <end position="72"/>
    </location>
</feature>